<dbReference type="RefSeq" id="WP_268005812.1">
    <property type="nucleotide sequence ID" value="NZ_BSUT01000001.1"/>
</dbReference>
<gene>
    <name evidence="2" type="ORF">NZD89_27560</name>
</gene>
<name>A0ABY6ZH35_9BACL</name>
<feature type="compositionally biased region" description="Polar residues" evidence="1">
    <location>
        <begin position="64"/>
        <end position="78"/>
    </location>
</feature>
<protein>
    <submittedName>
        <fullName evidence="2">Uncharacterized protein</fullName>
    </submittedName>
</protein>
<sequence length="91" mass="10477">MSDKKEVTTSSIPIFDLLYDHLMKGDASQLAAGEVKERMEWLKNTVESEARRVFEEHGIALPNAPQQTEETEKSPQSTRNRKRLVWPRHNG</sequence>
<organism evidence="2 3">
    <name type="scientific">Alicyclobacillus fastidiosus</name>
    <dbReference type="NCBI Taxonomy" id="392011"/>
    <lineage>
        <taxon>Bacteria</taxon>
        <taxon>Bacillati</taxon>
        <taxon>Bacillota</taxon>
        <taxon>Bacilli</taxon>
        <taxon>Bacillales</taxon>
        <taxon>Alicyclobacillaceae</taxon>
        <taxon>Alicyclobacillus</taxon>
    </lineage>
</organism>
<reference evidence="2" key="1">
    <citation type="submission" date="2022-08" db="EMBL/GenBank/DDBJ databases">
        <title>Alicyclobacillus fastidiosus DSM 17978, complete genome.</title>
        <authorList>
            <person name="Wang Q."/>
            <person name="Cai R."/>
            <person name="Wang Z."/>
        </authorList>
    </citation>
    <scope>NUCLEOTIDE SEQUENCE</scope>
    <source>
        <strain evidence="2">DSM 17978</strain>
    </source>
</reference>
<keyword evidence="3" id="KW-1185">Reference proteome</keyword>
<evidence type="ECO:0000313" key="2">
    <source>
        <dbReference type="EMBL" id="WAH41913.1"/>
    </source>
</evidence>
<feature type="region of interest" description="Disordered" evidence="1">
    <location>
        <begin position="57"/>
        <end position="91"/>
    </location>
</feature>
<feature type="compositionally biased region" description="Basic residues" evidence="1">
    <location>
        <begin position="79"/>
        <end position="91"/>
    </location>
</feature>
<accession>A0ABY6ZH35</accession>
<evidence type="ECO:0000313" key="3">
    <source>
        <dbReference type="Proteomes" id="UP001164761"/>
    </source>
</evidence>
<dbReference type="Proteomes" id="UP001164761">
    <property type="component" value="Chromosome"/>
</dbReference>
<dbReference type="EMBL" id="CP104067">
    <property type="protein sequence ID" value="WAH41913.1"/>
    <property type="molecule type" value="Genomic_DNA"/>
</dbReference>
<evidence type="ECO:0000256" key="1">
    <source>
        <dbReference type="SAM" id="MobiDB-lite"/>
    </source>
</evidence>
<proteinExistence type="predicted"/>